<gene>
    <name evidence="3" type="ORF">SI8410_02002796</name>
</gene>
<dbReference type="PANTHER" id="PTHR15204">
    <property type="entry name" value="LARGE PROLINE-RICH PROTEIN BAG6"/>
    <property type="match status" value="1"/>
</dbReference>
<dbReference type="PROSITE" id="PS50053">
    <property type="entry name" value="UBIQUITIN_2"/>
    <property type="match status" value="1"/>
</dbReference>
<feature type="compositionally biased region" description="Low complexity" evidence="1">
    <location>
        <begin position="272"/>
        <end position="288"/>
    </location>
</feature>
<sequence>MADKNSAEASSSSQVGDESSEATVEINVKTLDSQIFPFRVNKNMPVLTLKEKIANVIGLPVELQRLIFRGKVLKDGDLLSAYHVEDGHTIHLVARQAVQSESQLGTSSTGTGGNVDTTWNDPAAGAPWNRMGVVGQVSHNLVLGPISISDQSENIVPDVTRIIGSVLSSLGLATPTSNSGIAGSSSSGIAPNSSSHPSQTINSNTTHSTSGGTTTENQLPISTNLFPFPLFNQSQSQPFHLATFASLTTLSSFISRLEQALLLNGYQSPTPGSEGSSGSDLASSTSGSPTPELLGAVMFQAQRLVHGQAAAALSHIAGRLAREGSSTDPAVRGQIQNQAMHLGVAMQHLGAMLLELGRATLTLRMGESPAEAFVNTGPAVYISAAGPSPMMVQPVLHTTPLFGLSPNFPLASTGVPGQVRTGDALRSLNIHVHSGTPVAAGVSSVGTRTTSGEHTGHDPVGMNRNATGGSTPAQGLPSGLVVTAAAPAQSTREASRQALSAIYPIPVPRQQSNSVGNVSGPADILQTTERGSGLNVMRDGATTLSVANEQAGSSASISPTPDSLPAGDGSQSIKPDATRLVPGDPEVYPAAQIAGTSQSNLRAEEKKPVPLGLGLGGLQPKKRGKQSQSQSIAMGQQVLQSLVSQADSRRGGGSTAGLPGAQQAQGKGSQTGDSLLGLLGGQGGFDISTIFQQMIPVVSQVLGTGPGAPSPDVEAKSQAPRGDRRFPSDDQSSEDPSQIDVRSIIERLRRGEPRGDAFRDMIESAGRLYGGESDIEDLLQFLCDNEELSNEYFEMLRGAARRRGAGSGSGSGS</sequence>
<feature type="compositionally biased region" description="Polar residues" evidence="1">
    <location>
        <begin position="626"/>
        <end position="646"/>
    </location>
</feature>
<dbReference type="InterPro" id="IPR000626">
    <property type="entry name" value="Ubiquitin-like_dom"/>
</dbReference>
<feature type="compositionally biased region" description="Low complexity" evidence="1">
    <location>
        <begin position="177"/>
        <end position="215"/>
    </location>
</feature>
<dbReference type="CDD" id="cd17039">
    <property type="entry name" value="Ubl_ubiquitin_like"/>
    <property type="match status" value="1"/>
</dbReference>
<accession>A0A7I8K4J6</accession>
<feature type="domain" description="Ubiquitin-like" evidence="2">
    <location>
        <begin position="24"/>
        <end position="96"/>
    </location>
</feature>
<feature type="region of interest" description="Disordered" evidence="1">
    <location>
        <begin position="439"/>
        <end position="475"/>
    </location>
</feature>
<feature type="region of interest" description="Disordered" evidence="1">
    <location>
        <begin position="177"/>
        <end position="218"/>
    </location>
</feature>
<proteinExistence type="predicted"/>
<dbReference type="InterPro" id="IPR029071">
    <property type="entry name" value="Ubiquitin-like_domsf"/>
</dbReference>
<feature type="compositionally biased region" description="Polar residues" evidence="1">
    <location>
        <begin position="444"/>
        <end position="453"/>
    </location>
</feature>
<dbReference type="InterPro" id="IPR019956">
    <property type="entry name" value="Ubiquitin_dom"/>
</dbReference>
<dbReference type="SMART" id="SM00213">
    <property type="entry name" value="UBQ"/>
    <property type="match status" value="1"/>
</dbReference>
<feature type="compositionally biased region" description="Polar residues" evidence="1">
    <location>
        <begin position="547"/>
        <end position="561"/>
    </location>
</feature>
<feature type="region of interest" description="Disordered" evidence="1">
    <location>
        <begin position="547"/>
        <end position="577"/>
    </location>
</feature>
<keyword evidence="4" id="KW-1185">Reference proteome</keyword>
<dbReference type="Gene3D" id="3.10.20.90">
    <property type="entry name" value="Phosphatidylinositol 3-kinase Catalytic Subunit, Chain A, domain 1"/>
    <property type="match status" value="1"/>
</dbReference>
<dbReference type="Proteomes" id="UP000663760">
    <property type="component" value="Chromosome 2"/>
</dbReference>
<feature type="region of interest" description="Disordered" evidence="1">
    <location>
        <begin position="702"/>
        <end position="740"/>
    </location>
</feature>
<dbReference type="GO" id="GO:0051787">
    <property type="term" value="F:misfolded protein binding"/>
    <property type="evidence" value="ECO:0007669"/>
    <property type="project" value="TreeGrafter"/>
</dbReference>
<dbReference type="GO" id="GO:0036503">
    <property type="term" value="P:ERAD pathway"/>
    <property type="evidence" value="ECO:0007669"/>
    <property type="project" value="TreeGrafter"/>
</dbReference>
<organism evidence="3 4">
    <name type="scientific">Spirodela intermedia</name>
    <name type="common">Intermediate duckweed</name>
    <dbReference type="NCBI Taxonomy" id="51605"/>
    <lineage>
        <taxon>Eukaryota</taxon>
        <taxon>Viridiplantae</taxon>
        <taxon>Streptophyta</taxon>
        <taxon>Embryophyta</taxon>
        <taxon>Tracheophyta</taxon>
        <taxon>Spermatophyta</taxon>
        <taxon>Magnoliopsida</taxon>
        <taxon>Liliopsida</taxon>
        <taxon>Araceae</taxon>
        <taxon>Lemnoideae</taxon>
        <taxon>Spirodela</taxon>
    </lineage>
</organism>
<feature type="region of interest" description="Disordered" evidence="1">
    <location>
        <begin position="611"/>
        <end position="670"/>
    </location>
</feature>
<reference evidence="3" key="1">
    <citation type="submission" date="2020-02" db="EMBL/GenBank/DDBJ databases">
        <authorList>
            <person name="Scholz U."/>
            <person name="Mascher M."/>
            <person name="Fiebig A."/>
        </authorList>
    </citation>
    <scope>NUCLEOTIDE SEQUENCE</scope>
</reference>
<evidence type="ECO:0000256" key="1">
    <source>
        <dbReference type="SAM" id="MobiDB-lite"/>
    </source>
</evidence>
<evidence type="ECO:0000313" key="4">
    <source>
        <dbReference type="Proteomes" id="UP000663760"/>
    </source>
</evidence>
<dbReference type="AlphaFoldDB" id="A0A7I8K4J6"/>
<dbReference type="PANTHER" id="PTHR15204:SF5">
    <property type="entry name" value="LARGE PROLINE-RICH PROTEIN BAG6 ISOFORM X1"/>
    <property type="match status" value="1"/>
</dbReference>
<dbReference type="GO" id="GO:0031593">
    <property type="term" value="F:polyubiquitin modification-dependent protein binding"/>
    <property type="evidence" value="ECO:0007669"/>
    <property type="project" value="TreeGrafter"/>
</dbReference>
<dbReference type="GO" id="GO:0071818">
    <property type="term" value="C:BAT3 complex"/>
    <property type="evidence" value="ECO:0007669"/>
    <property type="project" value="TreeGrafter"/>
</dbReference>
<feature type="region of interest" description="Disordered" evidence="1">
    <location>
        <begin position="1"/>
        <end position="21"/>
    </location>
</feature>
<dbReference type="EMBL" id="LR746265">
    <property type="protein sequence ID" value="CAA7391513.1"/>
    <property type="molecule type" value="Genomic_DNA"/>
</dbReference>
<dbReference type="SUPFAM" id="SSF54236">
    <property type="entry name" value="Ubiquitin-like"/>
    <property type="match status" value="1"/>
</dbReference>
<dbReference type="Pfam" id="PF00240">
    <property type="entry name" value="ubiquitin"/>
    <property type="match status" value="1"/>
</dbReference>
<protein>
    <recommendedName>
        <fullName evidence="2">Ubiquitin-like domain-containing protein</fullName>
    </recommendedName>
</protein>
<evidence type="ECO:0000313" key="3">
    <source>
        <dbReference type="EMBL" id="CAA7391513.1"/>
    </source>
</evidence>
<dbReference type="OrthoDB" id="267397at2759"/>
<name>A0A7I8K4J6_SPIIN</name>
<dbReference type="PRINTS" id="PR00348">
    <property type="entry name" value="UBIQUITIN"/>
</dbReference>
<feature type="compositionally biased region" description="Polar residues" evidence="1">
    <location>
        <begin position="464"/>
        <end position="473"/>
    </location>
</feature>
<dbReference type="FunFam" id="3.10.20.90:FF:000154">
    <property type="entry name" value="Large proline-rich protein BAG6"/>
    <property type="match status" value="1"/>
</dbReference>
<feature type="region of interest" description="Disordered" evidence="1">
    <location>
        <begin position="268"/>
        <end position="288"/>
    </location>
</feature>
<evidence type="ECO:0000259" key="2">
    <source>
        <dbReference type="PROSITE" id="PS50053"/>
    </source>
</evidence>
<feature type="compositionally biased region" description="Low complexity" evidence="1">
    <location>
        <begin position="8"/>
        <end position="17"/>
    </location>
</feature>